<proteinExistence type="inferred from homology"/>
<evidence type="ECO:0000313" key="5">
    <source>
        <dbReference type="EMBL" id="MBS2970153.1"/>
    </source>
</evidence>
<evidence type="ECO:0000259" key="4">
    <source>
        <dbReference type="PROSITE" id="PS51462"/>
    </source>
</evidence>
<dbReference type="PROSITE" id="PS51462">
    <property type="entry name" value="NUDIX"/>
    <property type="match status" value="1"/>
</dbReference>
<protein>
    <submittedName>
        <fullName evidence="5">Nucleoside triphosphatase YtkD</fullName>
    </submittedName>
</protein>
<sequence>MYRFKDYYHNQVQLSFEKNPFSSLPKHVWVVCRYQDKWLLTNHGDRGYEFPGGKVEENETADEAAIREVKEETGGVVSSLQYMGQYRVSGKEKTIIKNIYYAAVSELIQLDDYMETKGPVLLDELPDNIQQDRRFSFIMKDEVLQQSLKRIIGNKQD</sequence>
<dbReference type="Pfam" id="PF00293">
    <property type="entry name" value="NUDIX"/>
    <property type="match status" value="1"/>
</dbReference>
<accession>A0ABS5LHD7</accession>
<dbReference type="SUPFAM" id="SSF55811">
    <property type="entry name" value="Nudix"/>
    <property type="match status" value="1"/>
</dbReference>
<dbReference type="EMBL" id="JAGVRK010000001">
    <property type="protein sequence ID" value="MBS2970153.1"/>
    <property type="molecule type" value="Genomic_DNA"/>
</dbReference>
<dbReference type="InterPro" id="IPR020476">
    <property type="entry name" value="Nudix_hydrolase"/>
</dbReference>
<comment type="similarity">
    <text evidence="1 3">Belongs to the Nudix hydrolase family.</text>
</comment>
<evidence type="ECO:0000313" key="6">
    <source>
        <dbReference type="Proteomes" id="UP000682403"/>
    </source>
</evidence>
<reference evidence="5 6" key="1">
    <citation type="submission" date="2021-04" db="EMBL/GenBank/DDBJ databases">
        <title>Metabacillus sp. strain KIGAM252 whole genome sequence.</title>
        <authorList>
            <person name="Seo M.-J."/>
            <person name="Cho E.-S."/>
            <person name="Hwang C.Y."/>
            <person name="Yoon D.J."/>
        </authorList>
    </citation>
    <scope>NUCLEOTIDE SEQUENCE [LARGE SCALE GENOMIC DNA]</scope>
    <source>
        <strain evidence="5 6">KIGAM252</strain>
    </source>
</reference>
<dbReference type="InterPro" id="IPR014078">
    <property type="entry name" value="Nudix_YtkD"/>
</dbReference>
<evidence type="ECO:0000256" key="2">
    <source>
        <dbReference type="ARBA" id="ARBA00022801"/>
    </source>
</evidence>
<dbReference type="InterPro" id="IPR015797">
    <property type="entry name" value="NUDIX_hydrolase-like_dom_sf"/>
</dbReference>
<organism evidence="5 6">
    <name type="scientific">Metabacillus flavus</name>
    <dbReference type="NCBI Taxonomy" id="2823519"/>
    <lineage>
        <taxon>Bacteria</taxon>
        <taxon>Bacillati</taxon>
        <taxon>Bacillota</taxon>
        <taxon>Bacilli</taxon>
        <taxon>Bacillales</taxon>
        <taxon>Bacillaceae</taxon>
        <taxon>Metabacillus</taxon>
    </lineage>
</organism>
<dbReference type="PROSITE" id="PS00893">
    <property type="entry name" value="NUDIX_BOX"/>
    <property type="match status" value="1"/>
</dbReference>
<dbReference type="Gene3D" id="3.90.79.10">
    <property type="entry name" value="Nucleoside Triphosphate Pyrophosphohydrolase"/>
    <property type="match status" value="1"/>
</dbReference>
<dbReference type="InterPro" id="IPR000086">
    <property type="entry name" value="NUDIX_hydrolase_dom"/>
</dbReference>
<keyword evidence="6" id="KW-1185">Reference proteome</keyword>
<dbReference type="Proteomes" id="UP000682403">
    <property type="component" value="Unassembled WGS sequence"/>
</dbReference>
<name>A0ABS5LHD7_9BACI</name>
<dbReference type="RefSeq" id="WP_211560062.1">
    <property type="nucleotide sequence ID" value="NZ_JAGVRK010000001.1"/>
</dbReference>
<dbReference type="PRINTS" id="PR00502">
    <property type="entry name" value="NUDIXFAMILY"/>
</dbReference>
<evidence type="ECO:0000256" key="3">
    <source>
        <dbReference type="RuleBase" id="RU003476"/>
    </source>
</evidence>
<gene>
    <name evidence="5" type="primary">ytkD</name>
    <name evidence="5" type="ORF">J9317_15390</name>
</gene>
<evidence type="ECO:0000256" key="1">
    <source>
        <dbReference type="ARBA" id="ARBA00005582"/>
    </source>
</evidence>
<comment type="caution">
    <text evidence="5">The sequence shown here is derived from an EMBL/GenBank/DDBJ whole genome shotgun (WGS) entry which is preliminary data.</text>
</comment>
<feature type="domain" description="Nudix hydrolase" evidence="4">
    <location>
        <begin position="6"/>
        <end position="145"/>
    </location>
</feature>
<dbReference type="InterPro" id="IPR020084">
    <property type="entry name" value="NUDIX_hydrolase_CS"/>
</dbReference>
<dbReference type="CDD" id="cd04665">
    <property type="entry name" value="NUDIX_RppH"/>
    <property type="match status" value="1"/>
</dbReference>
<dbReference type="PANTHER" id="PTHR43736:SF1">
    <property type="entry name" value="DIHYDRONEOPTERIN TRIPHOSPHATE DIPHOSPHATASE"/>
    <property type="match status" value="1"/>
</dbReference>
<dbReference type="PANTHER" id="PTHR43736">
    <property type="entry name" value="ADP-RIBOSE PYROPHOSPHATASE"/>
    <property type="match status" value="1"/>
</dbReference>
<keyword evidence="2 3" id="KW-0378">Hydrolase</keyword>
<dbReference type="NCBIfam" id="TIGR02705">
    <property type="entry name" value="nudix_YtkD"/>
    <property type="match status" value="1"/>
</dbReference>